<protein>
    <recommendedName>
        <fullName evidence="8">Cysteine desulfurase</fullName>
        <ecNumber evidence="8">2.8.1.7</ecNumber>
    </recommendedName>
</protein>
<evidence type="ECO:0000256" key="7">
    <source>
        <dbReference type="RuleBase" id="RU004504"/>
    </source>
</evidence>
<organism evidence="9 10">
    <name type="scientific">Bacteriovorax stolpii</name>
    <name type="common">Bdellovibrio stolpii</name>
    <dbReference type="NCBI Taxonomy" id="960"/>
    <lineage>
        <taxon>Bacteria</taxon>
        <taxon>Pseudomonadati</taxon>
        <taxon>Bdellovibrionota</taxon>
        <taxon>Bacteriovoracia</taxon>
        <taxon>Bacteriovoracales</taxon>
        <taxon>Bacteriovoracaceae</taxon>
        <taxon>Bacteriovorax</taxon>
    </lineage>
</organism>
<sequence length="407" mass="44898">MSALNVEKIREDFPQLKTTVNGRPLVYLDNAATTLKPKVVIDQMTKHLSQDVANVHRGIHTLSEMGTRQFEETRIAVQNFINAREVHEVIYTKGTTDAINLLANSFGERFLNAGDEILLSQMEHHSNIVPWQMIAEKKGAKVVVIPVNDKGDIVLEDYKKLLNPKVKMVSVVHTSNTLGTTNPVKEMIKLAHANGSKVAVDGAQSIAHQKIDVQDLDCDFLVFSAHKIYGPNGLGILYGKEELLNEMPPYQGGGAMISEVTFEKTTYNILPNKFEAGTPAIAEVIAFKAAIDYVQKLGMDNIYNYEHELLAYATSELKKIAGIRLIGESETKSGVLSFVLEGVHPHDLGTLLDKQGVAIRTGHHCTQPLMKRFGITACARASFTFYNTKADVDALIAAINKAKEFLL</sequence>
<keyword evidence="5 8" id="KW-0663">Pyridoxal phosphate</keyword>
<accession>A0A2K9NR18</accession>
<dbReference type="SUPFAM" id="SSF53383">
    <property type="entry name" value="PLP-dependent transferases"/>
    <property type="match status" value="1"/>
</dbReference>
<dbReference type="Gene3D" id="3.90.1150.10">
    <property type="entry name" value="Aspartate Aminotransferase, domain 1"/>
    <property type="match status" value="1"/>
</dbReference>
<dbReference type="AlphaFoldDB" id="A0A2K9NR18"/>
<comment type="catalytic activity">
    <reaction evidence="6 8">
        <text>(sulfur carrier)-H + L-cysteine = (sulfur carrier)-SH + L-alanine</text>
        <dbReference type="Rhea" id="RHEA:43892"/>
        <dbReference type="Rhea" id="RHEA-COMP:14737"/>
        <dbReference type="Rhea" id="RHEA-COMP:14739"/>
        <dbReference type="ChEBI" id="CHEBI:29917"/>
        <dbReference type="ChEBI" id="CHEBI:35235"/>
        <dbReference type="ChEBI" id="CHEBI:57972"/>
        <dbReference type="ChEBI" id="CHEBI:64428"/>
        <dbReference type="EC" id="2.8.1.7"/>
    </reaction>
</comment>
<dbReference type="Pfam" id="PF00266">
    <property type="entry name" value="Aminotran_5"/>
    <property type="match status" value="1"/>
</dbReference>
<dbReference type="InterPro" id="IPR015424">
    <property type="entry name" value="PyrdxlP-dep_Trfase"/>
</dbReference>
<keyword evidence="4 8" id="KW-0808">Transferase</keyword>
<dbReference type="EC" id="2.8.1.7" evidence="8"/>
<evidence type="ECO:0000256" key="2">
    <source>
        <dbReference type="ARBA" id="ARBA00002824"/>
    </source>
</evidence>
<name>A0A2K9NR18_BACTC</name>
<dbReference type="InterPro" id="IPR015422">
    <property type="entry name" value="PyrdxlP-dep_Trfase_small"/>
</dbReference>
<evidence type="ECO:0000256" key="4">
    <source>
        <dbReference type="ARBA" id="ARBA00022679"/>
    </source>
</evidence>
<dbReference type="InterPro" id="IPR015421">
    <property type="entry name" value="PyrdxlP-dep_Trfase_major"/>
</dbReference>
<evidence type="ECO:0000313" key="9">
    <source>
        <dbReference type="EMBL" id="AUN97942.1"/>
    </source>
</evidence>
<comment type="function">
    <text evidence="2 8">Catalyzes the removal of elemental sulfur and selenium atoms from L-cysteine, L-cystine, L-selenocysteine, and L-selenocystine to produce L-alanine.</text>
</comment>
<proteinExistence type="inferred from homology"/>
<gene>
    <name evidence="9" type="ORF">C0V70_07445</name>
</gene>
<dbReference type="RefSeq" id="WP_102243235.1">
    <property type="nucleotide sequence ID" value="NZ_CP025704.1"/>
</dbReference>
<dbReference type="EMBL" id="CP025704">
    <property type="protein sequence ID" value="AUN97942.1"/>
    <property type="molecule type" value="Genomic_DNA"/>
</dbReference>
<evidence type="ECO:0000256" key="8">
    <source>
        <dbReference type="RuleBase" id="RU004506"/>
    </source>
</evidence>
<evidence type="ECO:0000256" key="1">
    <source>
        <dbReference type="ARBA" id="ARBA00001933"/>
    </source>
</evidence>
<dbReference type="PIRSF" id="PIRSF005572">
    <property type="entry name" value="NifS"/>
    <property type="match status" value="1"/>
</dbReference>
<reference evidence="9 10" key="1">
    <citation type="submission" date="2018-01" db="EMBL/GenBank/DDBJ databases">
        <title>Complete genome sequence of Bacteriovorax stolpii DSM12778.</title>
        <authorList>
            <person name="Tang B."/>
            <person name="Chang J."/>
        </authorList>
    </citation>
    <scope>NUCLEOTIDE SEQUENCE [LARGE SCALE GENOMIC DNA]</scope>
    <source>
        <strain evidence="9 10">DSM 12778</strain>
    </source>
</reference>
<comment type="cofactor">
    <cofactor evidence="1 7">
        <name>pyridoxal 5'-phosphate</name>
        <dbReference type="ChEBI" id="CHEBI:597326"/>
    </cofactor>
</comment>
<dbReference type="InterPro" id="IPR010970">
    <property type="entry name" value="Cys_dSase_SufS"/>
</dbReference>
<dbReference type="GO" id="GO:0030170">
    <property type="term" value="F:pyridoxal phosphate binding"/>
    <property type="evidence" value="ECO:0007669"/>
    <property type="project" value="UniProtKB-UniRule"/>
</dbReference>
<dbReference type="PANTHER" id="PTHR43586">
    <property type="entry name" value="CYSTEINE DESULFURASE"/>
    <property type="match status" value="1"/>
</dbReference>
<evidence type="ECO:0000313" key="10">
    <source>
        <dbReference type="Proteomes" id="UP000235584"/>
    </source>
</evidence>
<comment type="similarity">
    <text evidence="3 8">Belongs to the class-V pyridoxal-phosphate-dependent aminotransferase family. Csd subfamily.</text>
</comment>
<keyword evidence="10" id="KW-1185">Reference proteome</keyword>
<dbReference type="NCBIfam" id="TIGR01979">
    <property type="entry name" value="sufS"/>
    <property type="match status" value="1"/>
</dbReference>
<dbReference type="InterPro" id="IPR020578">
    <property type="entry name" value="Aminotrans_V_PyrdxlP_BS"/>
</dbReference>
<dbReference type="CDD" id="cd06453">
    <property type="entry name" value="SufS_like"/>
    <property type="match status" value="1"/>
</dbReference>
<dbReference type="GO" id="GO:0031071">
    <property type="term" value="F:cysteine desulfurase activity"/>
    <property type="evidence" value="ECO:0007669"/>
    <property type="project" value="UniProtKB-UniRule"/>
</dbReference>
<dbReference type="InterPro" id="IPR000192">
    <property type="entry name" value="Aminotrans_V_dom"/>
</dbReference>
<evidence type="ECO:0000256" key="6">
    <source>
        <dbReference type="ARBA" id="ARBA00050776"/>
    </source>
</evidence>
<evidence type="ECO:0000256" key="3">
    <source>
        <dbReference type="ARBA" id="ARBA00010447"/>
    </source>
</evidence>
<dbReference type="PANTHER" id="PTHR43586:SF8">
    <property type="entry name" value="CYSTEINE DESULFURASE 1, CHLOROPLASTIC"/>
    <property type="match status" value="1"/>
</dbReference>
<dbReference type="Proteomes" id="UP000235584">
    <property type="component" value="Chromosome"/>
</dbReference>
<dbReference type="PROSITE" id="PS00595">
    <property type="entry name" value="AA_TRANSFER_CLASS_5"/>
    <property type="match status" value="1"/>
</dbReference>
<dbReference type="GO" id="GO:0006534">
    <property type="term" value="P:cysteine metabolic process"/>
    <property type="evidence" value="ECO:0007669"/>
    <property type="project" value="UniProtKB-UniRule"/>
</dbReference>
<dbReference type="InterPro" id="IPR016454">
    <property type="entry name" value="Cysteine_dSase"/>
</dbReference>
<evidence type="ECO:0000256" key="5">
    <source>
        <dbReference type="ARBA" id="ARBA00022898"/>
    </source>
</evidence>
<dbReference type="Gene3D" id="3.40.640.10">
    <property type="entry name" value="Type I PLP-dependent aspartate aminotransferase-like (Major domain)"/>
    <property type="match status" value="1"/>
</dbReference>
<dbReference type="KEGG" id="bsto:C0V70_07445"/>